<feature type="chain" id="PRO_5003279666" evidence="1">
    <location>
        <begin position="24"/>
        <end position="304"/>
    </location>
</feature>
<dbReference type="Proteomes" id="UP000007463">
    <property type="component" value="Chromosome"/>
</dbReference>
<dbReference type="STRING" id="755732.Fluta_3338"/>
<keyword evidence="1" id="KW-0732">Signal</keyword>
<evidence type="ECO:0000313" key="3">
    <source>
        <dbReference type="Proteomes" id="UP000007463"/>
    </source>
</evidence>
<dbReference type="AlphaFoldDB" id="F2IAY6"/>
<evidence type="ECO:0000313" key="2">
    <source>
        <dbReference type="EMBL" id="AEA45310.1"/>
    </source>
</evidence>
<protein>
    <submittedName>
        <fullName evidence="2">Uncharacterized protein</fullName>
    </submittedName>
</protein>
<sequence length="304" mass="34136" precursor="true">MKQIIFHSLLLLTFYFAETSLFAQNTQTNLIQNVQVQHDVVENGVKGIKVTTNIDLKPFQKKYNTDSLLNIALKTAKLSVTLTMLKDSSSVKSAYGYSFLMGKKECIEIKKQISLGTIEIDNSDCISFIPYAALKLTEGQQTISIQADLSGKDGFNATYKQRAFSTPVSFVKPATRLFELSLDSIQVKSFNAQGQAWDHSLFGADAPDLDFSIKMGNMEVGNIHKGNSYFISFPQKPRVFQFLVSENDEITVFLTDMDDVFHDQIASWRFDTANMKETVSYQQKESKAGIKAFSFRCKIGKLKG</sequence>
<evidence type="ECO:0000256" key="1">
    <source>
        <dbReference type="SAM" id="SignalP"/>
    </source>
</evidence>
<reference evidence="3" key="2">
    <citation type="submission" date="2011-02" db="EMBL/GenBank/DDBJ databases">
        <title>The complete genome of Fluviicola taffensis DSM 16823.</title>
        <authorList>
            <consortium name="US DOE Joint Genome Institute (JGI-PGF)"/>
            <person name="Lucas S."/>
            <person name="Copeland A."/>
            <person name="Lapidus A."/>
            <person name="Bruce D."/>
            <person name="Goodwin L."/>
            <person name="Pitluck S."/>
            <person name="Kyrpides N."/>
            <person name="Mavromatis K."/>
            <person name="Ivanova N."/>
            <person name="Mikhailova N."/>
            <person name="Pagani I."/>
            <person name="Chertkov O."/>
            <person name="Detter J.C."/>
            <person name="Han C."/>
            <person name="Tapia R."/>
            <person name="Land M."/>
            <person name="Hauser L."/>
            <person name="Markowitz V."/>
            <person name="Cheng J.-F."/>
            <person name="Hugenholtz P."/>
            <person name="Woyke T."/>
            <person name="Wu D."/>
            <person name="Tindall B."/>
            <person name="Pomrenke H.G."/>
            <person name="Brambilla E."/>
            <person name="Klenk H.-P."/>
            <person name="Eisen J.A."/>
        </authorList>
    </citation>
    <scope>NUCLEOTIDE SEQUENCE [LARGE SCALE GENOMIC DNA]</scope>
    <source>
        <strain evidence="3">DSM 16823 / RW262 / RW262</strain>
    </source>
</reference>
<proteinExistence type="predicted"/>
<dbReference type="HOGENOM" id="CLU_914498_0_0_10"/>
<feature type="signal peptide" evidence="1">
    <location>
        <begin position="1"/>
        <end position="23"/>
    </location>
</feature>
<accession>F2IAY6</accession>
<dbReference type="KEGG" id="fte:Fluta_3338"/>
<name>F2IAY6_FLUTR</name>
<dbReference type="EMBL" id="CP002542">
    <property type="protein sequence ID" value="AEA45310.1"/>
    <property type="molecule type" value="Genomic_DNA"/>
</dbReference>
<reference evidence="2 3" key="1">
    <citation type="journal article" date="2011" name="Stand. Genomic Sci.">
        <title>Complete genome sequence of the gliding freshwater bacterium Fluviicola taffensis type strain (RW262).</title>
        <authorList>
            <person name="Woyke T."/>
            <person name="Chertkov O."/>
            <person name="Lapidus A."/>
            <person name="Nolan M."/>
            <person name="Lucas S."/>
            <person name="Del Rio T.G."/>
            <person name="Tice H."/>
            <person name="Cheng J.F."/>
            <person name="Tapia R."/>
            <person name="Han C."/>
            <person name="Goodwin L."/>
            <person name="Pitluck S."/>
            <person name="Liolios K."/>
            <person name="Pagani I."/>
            <person name="Ivanova N."/>
            <person name="Huntemann M."/>
            <person name="Mavromatis K."/>
            <person name="Mikhailova N."/>
            <person name="Pati A."/>
            <person name="Chen A."/>
            <person name="Palaniappan K."/>
            <person name="Land M."/>
            <person name="Hauser L."/>
            <person name="Brambilla E.M."/>
            <person name="Rohde M."/>
            <person name="Mwirichia R."/>
            <person name="Sikorski J."/>
            <person name="Tindall B.J."/>
            <person name="Goker M."/>
            <person name="Bristow J."/>
            <person name="Eisen J.A."/>
            <person name="Markowitz V."/>
            <person name="Hugenholtz P."/>
            <person name="Klenk H.P."/>
            <person name="Kyrpides N.C."/>
        </authorList>
    </citation>
    <scope>NUCLEOTIDE SEQUENCE [LARGE SCALE GENOMIC DNA]</scope>
    <source>
        <strain evidence="3">DSM 16823 / RW262 / RW262</strain>
    </source>
</reference>
<dbReference type="RefSeq" id="WP_013688077.1">
    <property type="nucleotide sequence ID" value="NC_015321.1"/>
</dbReference>
<gene>
    <name evidence="2" type="ordered locus">Fluta_3338</name>
</gene>
<dbReference type="OrthoDB" id="9822454at2"/>
<keyword evidence="3" id="KW-1185">Reference proteome</keyword>
<organism evidence="2 3">
    <name type="scientific">Fluviicola taffensis (strain DSM 16823 / NCIMB 13979 / RW262)</name>
    <dbReference type="NCBI Taxonomy" id="755732"/>
    <lineage>
        <taxon>Bacteria</taxon>
        <taxon>Pseudomonadati</taxon>
        <taxon>Bacteroidota</taxon>
        <taxon>Flavobacteriia</taxon>
        <taxon>Flavobacteriales</taxon>
        <taxon>Crocinitomicaceae</taxon>
        <taxon>Fluviicola</taxon>
    </lineage>
</organism>